<evidence type="ECO:0000313" key="2">
    <source>
        <dbReference type="EMBL" id="KZV86366.1"/>
    </source>
</evidence>
<keyword evidence="3" id="KW-1185">Reference proteome</keyword>
<feature type="compositionally biased region" description="Polar residues" evidence="1">
    <location>
        <begin position="29"/>
        <end position="43"/>
    </location>
</feature>
<reference evidence="2 3" key="1">
    <citation type="journal article" date="2016" name="Mol. Biol. Evol.">
        <title>Comparative Genomics of Early-Diverging Mushroom-Forming Fungi Provides Insights into the Origins of Lignocellulose Decay Capabilities.</title>
        <authorList>
            <person name="Nagy L.G."/>
            <person name="Riley R."/>
            <person name="Tritt A."/>
            <person name="Adam C."/>
            <person name="Daum C."/>
            <person name="Floudas D."/>
            <person name="Sun H."/>
            <person name="Yadav J.S."/>
            <person name="Pangilinan J."/>
            <person name="Larsson K.H."/>
            <person name="Matsuura K."/>
            <person name="Barry K."/>
            <person name="Labutti K."/>
            <person name="Kuo R."/>
            <person name="Ohm R.A."/>
            <person name="Bhattacharya S.S."/>
            <person name="Shirouzu T."/>
            <person name="Yoshinaga Y."/>
            <person name="Martin F.M."/>
            <person name="Grigoriev I.V."/>
            <person name="Hibbett D.S."/>
        </authorList>
    </citation>
    <scope>NUCLEOTIDE SEQUENCE [LARGE SCALE GENOMIC DNA]</scope>
    <source>
        <strain evidence="2 3">HHB12029</strain>
    </source>
</reference>
<dbReference type="AlphaFoldDB" id="A0A165E952"/>
<feature type="region of interest" description="Disordered" evidence="1">
    <location>
        <begin position="360"/>
        <end position="389"/>
    </location>
</feature>
<gene>
    <name evidence="2" type="ORF">EXIGLDRAFT_698487</name>
</gene>
<dbReference type="EMBL" id="KV426158">
    <property type="protein sequence ID" value="KZV86366.1"/>
    <property type="molecule type" value="Genomic_DNA"/>
</dbReference>
<evidence type="ECO:0000313" key="3">
    <source>
        <dbReference type="Proteomes" id="UP000077266"/>
    </source>
</evidence>
<evidence type="ECO:0000256" key="1">
    <source>
        <dbReference type="SAM" id="MobiDB-lite"/>
    </source>
</evidence>
<organism evidence="2 3">
    <name type="scientific">Exidia glandulosa HHB12029</name>
    <dbReference type="NCBI Taxonomy" id="1314781"/>
    <lineage>
        <taxon>Eukaryota</taxon>
        <taxon>Fungi</taxon>
        <taxon>Dikarya</taxon>
        <taxon>Basidiomycota</taxon>
        <taxon>Agaricomycotina</taxon>
        <taxon>Agaricomycetes</taxon>
        <taxon>Auriculariales</taxon>
        <taxon>Exidiaceae</taxon>
        <taxon>Exidia</taxon>
    </lineage>
</organism>
<dbReference type="InParanoid" id="A0A165E952"/>
<dbReference type="Proteomes" id="UP000077266">
    <property type="component" value="Unassembled WGS sequence"/>
</dbReference>
<proteinExistence type="predicted"/>
<dbReference type="OrthoDB" id="3236341at2759"/>
<sequence length="389" mass="42824">MTQPGSENQQLTPNSRFRQALAANRQNRTTNIGGSASATTSGDQPDWLDPTLHGEGGSMTTTTSILGRRPREPSPDGTVVLAAPVPGPAPHIDLTRTATILIANPNKRLKSGSESDLLYFARAREAERSLLQYHATLRLLDTQEDLIALNKQWTMSKQLKANINQFTIATLLSPSISSYRTLLVSTVQELLVKDCSLPEGFFRNPARMQIVSRAIQAAATNHRSTIKKKARIDLATSTKWNIRKLASTLTKGTDLKITALMLQRYAFIRFQYVNAPVEDAEAKGKGFWKHVSKKLVEAGDSIPDADEYAMAMKAYLTQDESLYTVGGKKLRLYEKTQLPEFQIHADEAAKDVVLSALEDDDELDGDGLNADNHRDDDDDADDGAGPQDD</sequence>
<feature type="region of interest" description="Disordered" evidence="1">
    <location>
        <begin position="29"/>
        <end position="78"/>
    </location>
</feature>
<accession>A0A165E952</accession>
<protein>
    <submittedName>
        <fullName evidence="2">Uncharacterized protein</fullName>
    </submittedName>
</protein>
<name>A0A165E952_EXIGL</name>
<feature type="compositionally biased region" description="Acidic residues" evidence="1">
    <location>
        <begin position="376"/>
        <end position="389"/>
    </location>
</feature>